<dbReference type="GO" id="GO:0003964">
    <property type="term" value="F:RNA-directed DNA polymerase activity"/>
    <property type="evidence" value="ECO:0007669"/>
    <property type="project" value="UniProtKB-KW"/>
</dbReference>
<organism evidence="1 2">
    <name type="scientific">Stylophora pistillata</name>
    <name type="common">Smooth cauliflower coral</name>
    <dbReference type="NCBI Taxonomy" id="50429"/>
    <lineage>
        <taxon>Eukaryota</taxon>
        <taxon>Metazoa</taxon>
        <taxon>Cnidaria</taxon>
        <taxon>Anthozoa</taxon>
        <taxon>Hexacorallia</taxon>
        <taxon>Scleractinia</taxon>
        <taxon>Astrocoeniina</taxon>
        <taxon>Pocilloporidae</taxon>
        <taxon>Stylophora</taxon>
    </lineage>
</organism>
<sequence length="398" mass="45585">MLDVILASDTRQVQTATVMESSISDHDLVYVTLKLKKVRSKPVYITTRSFKHYSPFDFSNDVSLAPWSIDVFDDVEDKLYALDSLFTEILDRHAPVKTFKPRCKPNPCVTDNIRGLMRTRDDWRKKAKKTNDPLSWTAYRYFRQEVKREIRIAEEEFVAEQIQKNPNNTNNIWKAIRQCIPSKSTSQQTYSKSDKAVADEFNQFFVSVGQSTVDKITSLANECNLTLNQNYFVPRQYALFDQFTLSTIDYKQIERIIAAMPSNKAPGIDKIPIRVIKDCLNPIVHPITSIVNASFQNCVFPSKWKTAVVTPIPKEGDQEQANNNRPISLIPVLSKDYFYNIVFEKPPWGKSIKGGKQIRTTTAKILKSEVEPGCFPLSSIYQQADLNKTSPIGKWIIH</sequence>
<name>A0A2B4S3K2_STYPI</name>
<gene>
    <name evidence="1" type="ORF">AWC38_SpisGene12263</name>
</gene>
<protein>
    <submittedName>
        <fullName evidence="1">Putative RNA-directed DNA polymerase from transposon X-element</fullName>
    </submittedName>
</protein>
<keyword evidence="2" id="KW-1185">Reference proteome</keyword>
<dbReference type="EMBL" id="LSMT01000215">
    <property type="protein sequence ID" value="PFX23177.1"/>
    <property type="molecule type" value="Genomic_DNA"/>
</dbReference>
<dbReference type="PANTHER" id="PTHR47510:SF3">
    <property type="entry name" value="ENDO_EXONUCLEASE_PHOSPHATASE DOMAIN-CONTAINING PROTEIN"/>
    <property type="match status" value="1"/>
</dbReference>
<dbReference type="PANTHER" id="PTHR47510">
    <property type="entry name" value="REVERSE TRANSCRIPTASE DOMAIN-CONTAINING PROTEIN"/>
    <property type="match status" value="1"/>
</dbReference>
<dbReference type="AlphaFoldDB" id="A0A2B4S3K2"/>
<proteinExistence type="predicted"/>
<keyword evidence="1" id="KW-0808">Transferase</keyword>
<comment type="caution">
    <text evidence="1">The sequence shown here is derived from an EMBL/GenBank/DDBJ whole genome shotgun (WGS) entry which is preliminary data.</text>
</comment>
<accession>A0A2B4S3K2</accession>
<keyword evidence="1" id="KW-0548">Nucleotidyltransferase</keyword>
<evidence type="ECO:0000313" key="2">
    <source>
        <dbReference type="Proteomes" id="UP000225706"/>
    </source>
</evidence>
<keyword evidence="1" id="KW-0695">RNA-directed DNA polymerase</keyword>
<dbReference type="Proteomes" id="UP000225706">
    <property type="component" value="Unassembled WGS sequence"/>
</dbReference>
<evidence type="ECO:0000313" key="1">
    <source>
        <dbReference type="EMBL" id="PFX23177.1"/>
    </source>
</evidence>
<dbReference type="OrthoDB" id="5987902at2759"/>
<reference evidence="2" key="1">
    <citation type="journal article" date="2017" name="bioRxiv">
        <title>Comparative analysis of the genomes of Stylophora pistillata and Acropora digitifera provides evidence for extensive differences between species of corals.</title>
        <authorList>
            <person name="Voolstra C.R."/>
            <person name="Li Y."/>
            <person name="Liew Y.J."/>
            <person name="Baumgarten S."/>
            <person name="Zoccola D."/>
            <person name="Flot J.-F."/>
            <person name="Tambutte S."/>
            <person name="Allemand D."/>
            <person name="Aranda M."/>
        </authorList>
    </citation>
    <scope>NUCLEOTIDE SEQUENCE [LARGE SCALE GENOMIC DNA]</scope>
</reference>